<evidence type="ECO:0000313" key="1">
    <source>
        <dbReference type="EMBL" id="MDM7861755.1"/>
    </source>
</evidence>
<sequence>MPVSTTDTLYTSQVRELISSFYNEKGDIPSVVTDAMEFFAQYREQLSHKKSLLEALDSADTEDEKTFVSQALQNLERAIETARSVRVHRIEQFALQLLALSEGDSESETHTASAKLLGTLLLITAGNQGKFARQHKKLKPIYKAVLSLRLADALFKEGNVKHSYLQVHQQSSTRFSGNAYWRAKWQREIAIPLIKAALLQDIGLYHPDAQSVLLGPEQNKDEFRLLAEDERKQLLKLNLQHSLFYVKNGIGLPTDTSSSEDESTAPSHAEKQALNFALEVIQDATILKNHVGDLIKIPQIYASFVLSTKSDYSRKDLPKAYMVIKSLIEKGQLNKRIATNFLHMVGYFPQGFGITYIATDMQGNIKDGYEYAIVNRLFPENPAEPRVRTVSRNLNFIVSGKNTVISRDHNLYFLSNTKKIQRIDKARLQELVSSLSSDGAQSNVENLVPQYWEPHDFFADKKHQNLWTTNQ</sequence>
<dbReference type="RefSeq" id="WP_289366413.1">
    <property type="nucleotide sequence ID" value="NZ_JAUCBP010000012.1"/>
</dbReference>
<protein>
    <submittedName>
        <fullName evidence="1">Uncharacterized protein</fullName>
    </submittedName>
</protein>
<dbReference type="Proteomes" id="UP001234343">
    <property type="component" value="Unassembled WGS sequence"/>
</dbReference>
<dbReference type="EMBL" id="JAUCBP010000012">
    <property type="protein sequence ID" value="MDM7861755.1"/>
    <property type="molecule type" value="Genomic_DNA"/>
</dbReference>
<gene>
    <name evidence="1" type="ORF">QTP81_14225</name>
</gene>
<reference evidence="1 2" key="1">
    <citation type="submission" date="2023-06" db="EMBL/GenBank/DDBJ databases">
        <title>Alteromonas sp. ASW11-36 isolated from intertidal sand.</title>
        <authorList>
            <person name="Li Y."/>
        </authorList>
    </citation>
    <scope>NUCLEOTIDE SEQUENCE [LARGE SCALE GENOMIC DNA]</scope>
    <source>
        <strain evidence="1 2">ASW11-36</strain>
    </source>
</reference>
<comment type="caution">
    <text evidence="1">The sequence shown here is derived from an EMBL/GenBank/DDBJ whole genome shotgun (WGS) entry which is preliminary data.</text>
</comment>
<proteinExistence type="predicted"/>
<accession>A0ABT7T000</accession>
<keyword evidence="2" id="KW-1185">Reference proteome</keyword>
<evidence type="ECO:0000313" key="2">
    <source>
        <dbReference type="Proteomes" id="UP001234343"/>
    </source>
</evidence>
<organism evidence="1 2">
    <name type="scientific">Alteromonas arenosi</name>
    <dbReference type="NCBI Taxonomy" id="3055817"/>
    <lineage>
        <taxon>Bacteria</taxon>
        <taxon>Pseudomonadati</taxon>
        <taxon>Pseudomonadota</taxon>
        <taxon>Gammaproteobacteria</taxon>
        <taxon>Alteromonadales</taxon>
        <taxon>Alteromonadaceae</taxon>
        <taxon>Alteromonas/Salinimonas group</taxon>
        <taxon>Alteromonas</taxon>
    </lineage>
</organism>
<name>A0ABT7T000_9ALTE</name>